<dbReference type="AlphaFoldDB" id="A0A1F6WMT6"/>
<feature type="signal peptide" evidence="1">
    <location>
        <begin position="1"/>
        <end position="21"/>
    </location>
</feature>
<proteinExistence type="predicted"/>
<reference evidence="2 3" key="1">
    <citation type="journal article" date="2016" name="Nat. Commun.">
        <title>Thousands of microbial genomes shed light on interconnected biogeochemical processes in an aquifer system.</title>
        <authorList>
            <person name="Anantharaman K."/>
            <person name="Brown C.T."/>
            <person name="Hug L.A."/>
            <person name="Sharon I."/>
            <person name="Castelle C.J."/>
            <person name="Probst A.J."/>
            <person name="Thomas B.C."/>
            <person name="Singh A."/>
            <person name="Wilkins M.J."/>
            <person name="Karaoz U."/>
            <person name="Brodie E.L."/>
            <person name="Williams K.H."/>
            <person name="Hubbard S.S."/>
            <person name="Banfield J.F."/>
        </authorList>
    </citation>
    <scope>NUCLEOTIDE SEQUENCE [LARGE SCALE GENOMIC DNA]</scope>
</reference>
<gene>
    <name evidence="2" type="ORF">A2903_02665</name>
</gene>
<comment type="caution">
    <text evidence="2">The sequence shown here is derived from an EMBL/GenBank/DDBJ whole genome shotgun (WGS) entry which is preliminary data.</text>
</comment>
<evidence type="ECO:0000313" key="2">
    <source>
        <dbReference type="EMBL" id="OGI83188.1"/>
    </source>
</evidence>
<dbReference type="STRING" id="1801764.A2903_02665"/>
<keyword evidence="1" id="KW-0732">Signal</keyword>
<evidence type="ECO:0000313" key="3">
    <source>
        <dbReference type="Proteomes" id="UP000178184"/>
    </source>
</evidence>
<protein>
    <submittedName>
        <fullName evidence="2">Uncharacterized protein</fullName>
    </submittedName>
</protein>
<organism evidence="2 3">
    <name type="scientific">Candidatus Nomurabacteria bacterium RIFCSPLOWO2_01_FULL_33_17</name>
    <dbReference type="NCBI Taxonomy" id="1801764"/>
    <lineage>
        <taxon>Bacteria</taxon>
        <taxon>Candidatus Nomuraibacteriota</taxon>
    </lineage>
</organism>
<accession>A0A1F6WMT6</accession>
<sequence length="208" mass="21986">MNKQKILLVLFAGVLFGGAFAISAFTEPASPPGSTTSYVPINVGPLEQVRVGKLCIGDGTDQAPSDCADYNSFYVEGVLGTEGLDVRQNATLVGNVDVKDDAVIAGALRIPQLFIPSDIRSVDQLSGQGIGGIYTYSSVDVENATQTTPSIYFNYITTNLGMGKTCTTAANAACPIGWILSKYNSSTTVSTCREINPHYSPNQTPQNC</sequence>
<dbReference type="EMBL" id="MFUO01000034">
    <property type="protein sequence ID" value="OGI83188.1"/>
    <property type="molecule type" value="Genomic_DNA"/>
</dbReference>
<name>A0A1F6WMT6_9BACT</name>
<feature type="chain" id="PRO_5009527361" evidence="1">
    <location>
        <begin position="22"/>
        <end position="208"/>
    </location>
</feature>
<dbReference type="Proteomes" id="UP000178184">
    <property type="component" value="Unassembled WGS sequence"/>
</dbReference>
<evidence type="ECO:0000256" key="1">
    <source>
        <dbReference type="SAM" id="SignalP"/>
    </source>
</evidence>